<dbReference type="AlphaFoldDB" id="A0A381VPA7"/>
<proteinExistence type="predicted"/>
<gene>
    <name evidence="1" type="ORF">METZ01_LOCUS95019</name>
</gene>
<dbReference type="EMBL" id="UINC01009400">
    <property type="protein sequence ID" value="SVA42165.1"/>
    <property type="molecule type" value="Genomic_DNA"/>
</dbReference>
<name>A0A381VPA7_9ZZZZ</name>
<sequence>MTNDEVPLVLEYFYGNDSNLAVSRHLTLGVARVPVAANSKP</sequence>
<evidence type="ECO:0000313" key="1">
    <source>
        <dbReference type="EMBL" id="SVA42165.1"/>
    </source>
</evidence>
<accession>A0A381VPA7</accession>
<protein>
    <submittedName>
        <fullName evidence="1">Uncharacterized protein</fullName>
    </submittedName>
</protein>
<organism evidence="1">
    <name type="scientific">marine metagenome</name>
    <dbReference type="NCBI Taxonomy" id="408172"/>
    <lineage>
        <taxon>unclassified sequences</taxon>
        <taxon>metagenomes</taxon>
        <taxon>ecological metagenomes</taxon>
    </lineage>
</organism>
<reference evidence="1" key="1">
    <citation type="submission" date="2018-05" db="EMBL/GenBank/DDBJ databases">
        <authorList>
            <person name="Lanie J.A."/>
            <person name="Ng W.-L."/>
            <person name="Kazmierczak K.M."/>
            <person name="Andrzejewski T.M."/>
            <person name="Davidsen T.M."/>
            <person name="Wayne K.J."/>
            <person name="Tettelin H."/>
            <person name="Glass J.I."/>
            <person name="Rusch D."/>
            <person name="Podicherti R."/>
            <person name="Tsui H.-C.T."/>
            <person name="Winkler M.E."/>
        </authorList>
    </citation>
    <scope>NUCLEOTIDE SEQUENCE</scope>
</reference>